<name>A0ABD2BNL9_VESSQ</name>
<reference evidence="6 7" key="1">
    <citation type="journal article" date="2024" name="Ann. Entomol. Soc. Am.">
        <title>Genomic analyses of the southern and eastern yellowjacket wasps (Hymenoptera: Vespidae) reveal evolutionary signatures of social life.</title>
        <authorList>
            <person name="Catto M.A."/>
            <person name="Caine P.B."/>
            <person name="Orr S.E."/>
            <person name="Hunt B.G."/>
            <person name="Goodisman M.A.D."/>
        </authorList>
    </citation>
    <scope>NUCLEOTIDE SEQUENCE [LARGE SCALE GENOMIC DNA]</scope>
    <source>
        <strain evidence="6">233</strain>
        <tissue evidence="6">Head and thorax</tissue>
    </source>
</reference>
<comment type="subcellular location">
    <subcellularLocation>
        <location evidence="1 3">Nucleus</location>
    </subcellularLocation>
</comment>
<dbReference type="Proteomes" id="UP001607302">
    <property type="component" value="Unassembled WGS sequence"/>
</dbReference>
<sequence>MFLTYLTIKHSLFAATKTTHNAGDFIGNTVGGTNPSVYGNSTSSTVNCLTGGPLAGITSGFNNTGRTNFTNKQLTELEKEFHFNKRMKQKKRMKEGLIPADGGNVSQLTGARSSSNSPTSNHQTTTNQDNIAGLSLSSFTSDNSRESPPISIKD</sequence>
<protein>
    <submittedName>
        <fullName evidence="6">Homeobox protein Hox-A1-like isoform X1</fullName>
    </submittedName>
</protein>
<evidence type="ECO:0000259" key="5">
    <source>
        <dbReference type="Pfam" id="PF00046"/>
    </source>
</evidence>
<dbReference type="Gene3D" id="1.10.10.60">
    <property type="entry name" value="Homeodomain-like"/>
    <property type="match status" value="1"/>
</dbReference>
<organism evidence="6 7">
    <name type="scientific">Vespula squamosa</name>
    <name type="common">Southern yellow jacket</name>
    <name type="synonym">Wasp</name>
    <dbReference type="NCBI Taxonomy" id="30214"/>
    <lineage>
        <taxon>Eukaryota</taxon>
        <taxon>Metazoa</taxon>
        <taxon>Ecdysozoa</taxon>
        <taxon>Arthropoda</taxon>
        <taxon>Hexapoda</taxon>
        <taxon>Insecta</taxon>
        <taxon>Pterygota</taxon>
        <taxon>Neoptera</taxon>
        <taxon>Endopterygota</taxon>
        <taxon>Hymenoptera</taxon>
        <taxon>Apocrita</taxon>
        <taxon>Aculeata</taxon>
        <taxon>Vespoidea</taxon>
        <taxon>Vespidae</taxon>
        <taxon>Vespinae</taxon>
        <taxon>Vespula</taxon>
    </lineage>
</organism>
<dbReference type="PANTHER" id="PTHR45946">
    <property type="entry name" value="HOMEOBOX PROTEIN ROUGH-RELATED"/>
    <property type="match status" value="1"/>
</dbReference>
<evidence type="ECO:0000256" key="2">
    <source>
        <dbReference type="ARBA" id="ARBA00022473"/>
    </source>
</evidence>
<keyword evidence="2" id="KW-0217">Developmental protein</keyword>
<gene>
    <name evidence="6" type="ORF">V1478_004060</name>
</gene>
<evidence type="ECO:0000256" key="3">
    <source>
        <dbReference type="RuleBase" id="RU000682"/>
    </source>
</evidence>
<feature type="domain" description="Homeobox" evidence="5">
    <location>
        <begin position="65"/>
        <end position="93"/>
    </location>
</feature>
<dbReference type="AlphaFoldDB" id="A0ABD2BNL9"/>
<evidence type="ECO:0000256" key="1">
    <source>
        <dbReference type="ARBA" id="ARBA00004123"/>
    </source>
</evidence>
<evidence type="ECO:0000313" key="7">
    <source>
        <dbReference type="Proteomes" id="UP001607302"/>
    </source>
</evidence>
<dbReference type="Pfam" id="PF00046">
    <property type="entry name" value="Homeodomain"/>
    <property type="match status" value="1"/>
</dbReference>
<dbReference type="GO" id="GO:0005634">
    <property type="term" value="C:nucleus"/>
    <property type="evidence" value="ECO:0007669"/>
    <property type="project" value="UniProtKB-SubCell"/>
</dbReference>
<dbReference type="EMBL" id="JAUDFV010000074">
    <property type="protein sequence ID" value="KAL2734362.1"/>
    <property type="molecule type" value="Genomic_DNA"/>
</dbReference>
<dbReference type="PANTHER" id="PTHR45946:SF4">
    <property type="entry name" value="HOMEOBOX PROTEIN ROUGH-RELATED"/>
    <property type="match status" value="1"/>
</dbReference>
<comment type="caution">
    <text evidence="6">The sequence shown here is derived from an EMBL/GenBank/DDBJ whole genome shotgun (WGS) entry which is preliminary data.</text>
</comment>
<feature type="compositionally biased region" description="Polar residues" evidence="4">
    <location>
        <begin position="104"/>
        <end position="142"/>
    </location>
</feature>
<keyword evidence="7" id="KW-1185">Reference proteome</keyword>
<dbReference type="CDD" id="cd00086">
    <property type="entry name" value="homeodomain"/>
    <property type="match status" value="1"/>
</dbReference>
<evidence type="ECO:0000256" key="4">
    <source>
        <dbReference type="SAM" id="MobiDB-lite"/>
    </source>
</evidence>
<dbReference type="SUPFAM" id="SSF46689">
    <property type="entry name" value="Homeodomain-like"/>
    <property type="match status" value="1"/>
</dbReference>
<dbReference type="InterPro" id="IPR009057">
    <property type="entry name" value="Homeodomain-like_sf"/>
</dbReference>
<keyword evidence="3" id="KW-0539">Nucleus</keyword>
<dbReference type="GO" id="GO:0003677">
    <property type="term" value="F:DNA binding"/>
    <property type="evidence" value="ECO:0007669"/>
    <property type="project" value="UniProtKB-KW"/>
</dbReference>
<dbReference type="InterPro" id="IPR001356">
    <property type="entry name" value="HD"/>
</dbReference>
<evidence type="ECO:0000313" key="6">
    <source>
        <dbReference type="EMBL" id="KAL2734362.1"/>
    </source>
</evidence>
<keyword evidence="3" id="KW-0371">Homeobox</keyword>
<dbReference type="InterPro" id="IPR046327">
    <property type="entry name" value="HXA1/B1/D1"/>
</dbReference>
<keyword evidence="3" id="KW-0238">DNA-binding</keyword>
<feature type="region of interest" description="Disordered" evidence="4">
    <location>
        <begin position="86"/>
        <end position="154"/>
    </location>
</feature>
<proteinExistence type="predicted"/>
<accession>A0ABD2BNL9</accession>